<dbReference type="SUPFAM" id="SSF53850">
    <property type="entry name" value="Periplasmic binding protein-like II"/>
    <property type="match status" value="1"/>
</dbReference>
<dbReference type="PANTHER" id="PTHR45832:SF22">
    <property type="entry name" value="SERINE_THREONINE-PROTEIN KINASE SAMKA-RELATED"/>
    <property type="match status" value="1"/>
</dbReference>
<dbReference type="PROSITE" id="PS00107">
    <property type="entry name" value="PROTEIN_KINASE_ATP"/>
    <property type="match status" value="1"/>
</dbReference>
<evidence type="ECO:0000313" key="8">
    <source>
        <dbReference type="Proteomes" id="UP000243342"/>
    </source>
</evidence>
<dbReference type="PROSITE" id="PS50011">
    <property type="entry name" value="PROTEIN_KINASE_DOM"/>
    <property type="match status" value="1"/>
</dbReference>
<comment type="similarity">
    <text evidence="1">Belongs to the protein kinase superfamily. STE Ser/Thr protein kinase family. STE20 subfamily.</text>
</comment>
<dbReference type="InterPro" id="IPR008271">
    <property type="entry name" value="Ser/Thr_kinase_AS"/>
</dbReference>
<dbReference type="CDD" id="cd14014">
    <property type="entry name" value="STKc_PknB_like"/>
    <property type="match status" value="1"/>
</dbReference>
<reference evidence="7 8" key="1">
    <citation type="submission" date="2016-10" db="EMBL/GenBank/DDBJ databases">
        <title>Genome sequence of Streptomyces gilvigriseus MUSC 26.</title>
        <authorList>
            <person name="Lee L.-H."/>
            <person name="Ser H.-L."/>
        </authorList>
    </citation>
    <scope>NUCLEOTIDE SEQUENCE [LARGE SCALE GENOMIC DNA]</scope>
    <source>
        <strain evidence="7 8">MUSC 26</strain>
    </source>
</reference>
<proteinExistence type="inferred from homology"/>
<evidence type="ECO:0000256" key="3">
    <source>
        <dbReference type="ARBA" id="ARBA00022840"/>
    </source>
</evidence>
<dbReference type="InterPro" id="IPR051931">
    <property type="entry name" value="PAK3-like"/>
</dbReference>
<feature type="domain" description="Protein kinase" evidence="6">
    <location>
        <begin position="33"/>
        <end position="295"/>
    </location>
</feature>
<gene>
    <name evidence="7" type="ORF">BIV57_16170</name>
</gene>
<evidence type="ECO:0000256" key="5">
    <source>
        <dbReference type="SAM" id="MobiDB-lite"/>
    </source>
</evidence>
<dbReference type="InterPro" id="IPR000719">
    <property type="entry name" value="Prot_kinase_dom"/>
</dbReference>
<evidence type="ECO:0000313" key="7">
    <source>
        <dbReference type="EMBL" id="OIV36457.1"/>
    </source>
</evidence>
<feature type="compositionally biased region" description="Pro residues" evidence="5">
    <location>
        <begin position="667"/>
        <end position="676"/>
    </location>
</feature>
<feature type="region of interest" description="Disordered" evidence="5">
    <location>
        <begin position="1"/>
        <end position="27"/>
    </location>
</feature>
<dbReference type="InterPro" id="IPR017441">
    <property type="entry name" value="Protein_kinase_ATP_BS"/>
</dbReference>
<dbReference type="Pfam" id="PF00497">
    <property type="entry name" value="SBP_bac_3"/>
    <property type="match status" value="1"/>
</dbReference>
<dbReference type="AlphaFoldDB" id="A0A1J7BSM2"/>
<dbReference type="STRING" id="1428644.BIV57_16170"/>
<evidence type="ECO:0000256" key="1">
    <source>
        <dbReference type="ARBA" id="ARBA00008874"/>
    </source>
</evidence>
<protein>
    <recommendedName>
        <fullName evidence="6">Protein kinase domain-containing protein</fullName>
    </recommendedName>
</protein>
<evidence type="ECO:0000259" key="6">
    <source>
        <dbReference type="PROSITE" id="PS50011"/>
    </source>
</evidence>
<feature type="binding site" evidence="4">
    <location>
        <position position="62"/>
    </location>
    <ligand>
        <name>ATP</name>
        <dbReference type="ChEBI" id="CHEBI:30616"/>
    </ligand>
</feature>
<keyword evidence="8" id="KW-1185">Reference proteome</keyword>
<feature type="region of interest" description="Disordered" evidence="5">
    <location>
        <begin position="299"/>
        <end position="370"/>
    </location>
</feature>
<feature type="region of interest" description="Disordered" evidence="5">
    <location>
        <begin position="662"/>
        <end position="682"/>
    </location>
</feature>
<keyword evidence="2 4" id="KW-0547">Nucleotide-binding</keyword>
<accession>A0A1J7BSM2</accession>
<dbReference type="CDD" id="cd13690">
    <property type="entry name" value="PBP2_GluB"/>
    <property type="match status" value="1"/>
</dbReference>
<comment type="caution">
    <text evidence="7">The sequence shown here is derived from an EMBL/GenBank/DDBJ whole genome shotgun (WGS) entry which is preliminary data.</text>
</comment>
<dbReference type="EMBL" id="MLCF01000092">
    <property type="protein sequence ID" value="OIV36457.1"/>
    <property type="molecule type" value="Genomic_DNA"/>
</dbReference>
<dbReference type="Pfam" id="PF00069">
    <property type="entry name" value="Pkinase"/>
    <property type="match status" value="1"/>
</dbReference>
<dbReference type="PANTHER" id="PTHR45832">
    <property type="entry name" value="SERINE/THREONINE-PROTEIN KINASE SAMKA-RELATED-RELATED"/>
    <property type="match status" value="1"/>
</dbReference>
<dbReference type="Proteomes" id="UP000243342">
    <property type="component" value="Unassembled WGS sequence"/>
</dbReference>
<dbReference type="GO" id="GO:0005524">
    <property type="term" value="F:ATP binding"/>
    <property type="evidence" value="ECO:0007669"/>
    <property type="project" value="UniProtKB-UniRule"/>
</dbReference>
<dbReference type="SMART" id="SM00220">
    <property type="entry name" value="S_TKc"/>
    <property type="match status" value="1"/>
</dbReference>
<feature type="compositionally biased region" description="Gly residues" evidence="5">
    <location>
        <begin position="303"/>
        <end position="313"/>
    </location>
</feature>
<feature type="compositionally biased region" description="Gly residues" evidence="5">
    <location>
        <begin position="11"/>
        <end position="21"/>
    </location>
</feature>
<feature type="compositionally biased region" description="Basic and acidic residues" evidence="5">
    <location>
        <begin position="1"/>
        <end position="10"/>
    </location>
</feature>
<dbReference type="Gene3D" id="3.40.190.10">
    <property type="entry name" value="Periplasmic binding protein-like II"/>
    <property type="match status" value="2"/>
</dbReference>
<dbReference type="Gene3D" id="3.30.200.20">
    <property type="entry name" value="Phosphorylase Kinase, domain 1"/>
    <property type="match status" value="1"/>
</dbReference>
<dbReference type="PROSITE" id="PS00108">
    <property type="entry name" value="PROTEIN_KINASE_ST"/>
    <property type="match status" value="1"/>
</dbReference>
<name>A0A1J7BSM2_9ACTN</name>
<feature type="compositionally biased region" description="Pro residues" evidence="5">
    <location>
        <begin position="314"/>
        <end position="328"/>
    </location>
</feature>
<sequence>MRVDGGDDRGGTGGGGGGPGEAPGPAGLVADRYELHDRIGQGGMGVVWRGHDRRLNRPVAVKELHPRVAVDAETRERWTLRALREAEAVARIPGEQLDHVVAVYDVIQEGGQVWIVMEQVNPRSLADVLADHGRLPVADAARMGLEVLRGLRAVHGAGVLHRDIKPHNVLFRRDGRAVLMDFGIATFEGAQQVTQLHETVGTPAYLAPELVDRHPPSEASDLWGLGVTLYEMCEGRQPFTGATPWDVLEAVRERDPEPPRHAGPLTPVILGLLDKDPERRITSDRALELLRHVARETPDALLGTGGSGSLGGFGPPPTPLPGPAPVPEPRSEEGAEGAAGAAGARGSGRDGPARPARPAGTHRLRRFVRDPSGTVRRAAVRAAEEGRRPWWLRRGPVAVSITLCLVLLAGLTWVTVRQLAHRTGDLESSSTLRAARARGELVIGVKDDQPGTGMRVNGSYRGFDIDLAYYLADRLGFPKSKVRLEPVRSISREPMLEAGRLDMIVATYSMTAAREKDVDFAGPYYVALQDFLVPRSEPPMVEGPAAFYGKTVCTASDSSSLAYLRASFPRIRTRTYTTYEPCVRDLLAGKVAAVSTDDVILAGYAHRYPTRLRLVGQPVHSEYYGVGMAKGDPSMRSAVCRALKSYMADGGWERAFRRNLADLIQPTPRPPDPCPPEGSAEP</sequence>
<dbReference type="InterPro" id="IPR011009">
    <property type="entry name" value="Kinase-like_dom_sf"/>
</dbReference>
<dbReference type="RefSeq" id="WP_071657583.1">
    <property type="nucleotide sequence ID" value="NZ_MLCF01000092.1"/>
</dbReference>
<evidence type="ECO:0000256" key="4">
    <source>
        <dbReference type="PROSITE-ProRule" id="PRU10141"/>
    </source>
</evidence>
<dbReference type="InterPro" id="IPR001638">
    <property type="entry name" value="Solute-binding_3/MltF_N"/>
</dbReference>
<dbReference type="Gene3D" id="1.10.510.10">
    <property type="entry name" value="Transferase(Phosphotransferase) domain 1"/>
    <property type="match status" value="1"/>
</dbReference>
<organism evidence="7 8">
    <name type="scientific">Mangrovactinospora gilvigrisea</name>
    <dbReference type="NCBI Taxonomy" id="1428644"/>
    <lineage>
        <taxon>Bacteria</taxon>
        <taxon>Bacillati</taxon>
        <taxon>Actinomycetota</taxon>
        <taxon>Actinomycetes</taxon>
        <taxon>Kitasatosporales</taxon>
        <taxon>Streptomycetaceae</taxon>
        <taxon>Mangrovactinospora</taxon>
    </lineage>
</organism>
<dbReference type="SUPFAM" id="SSF56112">
    <property type="entry name" value="Protein kinase-like (PK-like)"/>
    <property type="match status" value="1"/>
</dbReference>
<evidence type="ECO:0000256" key="2">
    <source>
        <dbReference type="ARBA" id="ARBA00022741"/>
    </source>
</evidence>
<dbReference type="GO" id="GO:0004672">
    <property type="term" value="F:protein kinase activity"/>
    <property type="evidence" value="ECO:0007669"/>
    <property type="project" value="InterPro"/>
</dbReference>
<keyword evidence="3 4" id="KW-0067">ATP-binding</keyword>
<dbReference type="SMART" id="SM00062">
    <property type="entry name" value="PBPb"/>
    <property type="match status" value="1"/>
</dbReference>
<dbReference type="OrthoDB" id="4336134at2"/>